<protein>
    <submittedName>
        <fullName evidence="1">Uncharacterized protein</fullName>
    </submittedName>
</protein>
<gene>
    <name evidence="1" type="ORF">S03H2_35060</name>
</gene>
<accession>X1I2E2</accession>
<dbReference type="AlphaFoldDB" id="X1I2E2"/>
<comment type="caution">
    <text evidence="1">The sequence shown here is derived from an EMBL/GenBank/DDBJ whole genome shotgun (WGS) entry which is preliminary data.</text>
</comment>
<name>X1I2E2_9ZZZZ</name>
<evidence type="ECO:0000313" key="1">
    <source>
        <dbReference type="EMBL" id="GAH60254.1"/>
    </source>
</evidence>
<proteinExistence type="predicted"/>
<sequence>MIINKRLLLVSILILSFCSVSYALKVENSFRNITWGMSKEEILKVESGMKFEKKELGEKNLIRSKTRLAGLKCFLIYTFVRDKLVGAAYLFDEIYQDKSDYQDDFDTLKELLIQKYGELESEDLVDKDAFYFMVDSNTENYIHRITWKTNDTEIALFIDKSASEIDVFITYDSIELMEWAEKILLEEDLEKL</sequence>
<reference evidence="1" key="1">
    <citation type="journal article" date="2014" name="Front. Microbiol.">
        <title>High frequency of phylogenetically diverse reductive dehalogenase-homologous genes in deep subseafloor sedimentary metagenomes.</title>
        <authorList>
            <person name="Kawai M."/>
            <person name="Futagami T."/>
            <person name="Toyoda A."/>
            <person name="Takaki Y."/>
            <person name="Nishi S."/>
            <person name="Hori S."/>
            <person name="Arai W."/>
            <person name="Tsubouchi T."/>
            <person name="Morono Y."/>
            <person name="Uchiyama I."/>
            <person name="Ito T."/>
            <person name="Fujiyama A."/>
            <person name="Inagaki F."/>
            <person name="Takami H."/>
        </authorList>
    </citation>
    <scope>NUCLEOTIDE SEQUENCE</scope>
    <source>
        <strain evidence="1">Expedition CK06-06</strain>
    </source>
</reference>
<dbReference type="EMBL" id="BARU01021424">
    <property type="protein sequence ID" value="GAH60254.1"/>
    <property type="molecule type" value="Genomic_DNA"/>
</dbReference>
<organism evidence="1">
    <name type="scientific">marine sediment metagenome</name>
    <dbReference type="NCBI Taxonomy" id="412755"/>
    <lineage>
        <taxon>unclassified sequences</taxon>
        <taxon>metagenomes</taxon>
        <taxon>ecological metagenomes</taxon>
    </lineage>
</organism>